<dbReference type="Proteomes" id="UP000509771">
    <property type="component" value="Chromosome"/>
</dbReference>
<dbReference type="OrthoDB" id="2835at2157"/>
<feature type="transmembrane region" description="Helical" evidence="1">
    <location>
        <begin position="6"/>
        <end position="25"/>
    </location>
</feature>
<keyword evidence="1" id="KW-0812">Transmembrane</keyword>
<dbReference type="AlphaFoldDB" id="A0A7D5R791"/>
<reference evidence="2 3" key="1">
    <citation type="submission" date="2018-02" db="EMBL/GenBank/DDBJ databases">
        <title>Complete genome of Nitrosopumilus cobalaminigenes HCA1.</title>
        <authorList>
            <person name="Qin W."/>
            <person name="Zheng Y."/>
            <person name="Stahl D.A."/>
        </authorList>
    </citation>
    <scope>NUCLEOTIDE SEQUENCE [LARGE SCALE GENOMIC DNA]</scope>
    <source>
        <strain evidence="2 3">HCA1</strain>
    </source>
</reference>
<sequence length="174" mass="19690">MNNKFIIPISIGIAIIIAGIIIIYVQENEISKSNNEVSLENPLIEEGHFIPAERDWQTSGPFQIDRSQYLLGEKIFLITGDLEENEKGQVAFLKQTNETHYTVFQTIPFDGTKKPMFNYYTDIKLSKVLGLCSVDDVLGEWTVVFRGTNYPNLKFTIINETIPGEGHAFETPVC</sequence>
<accession>A0A7D5R791</accession>
<keyword evidence="1" id="KW-1133">Transmembrane helix</keyword>
<protein>
    <submittedName>
        <fullName evidence="2">Uncharacterized protein</fullName>
    </submittedName>
</protein>
<evidence type="ECO:0000313" key="3">
    <source>
        <dbReference type="Proteomes" id="UP000509771"/>
    </source>
</evidence>
<proteinExistence type="predicted"/>
<keyword evidence="1" id="KW-0472">Membrane</keyword>
<organism evidence="2 3">
    <name type="scientific">Nitrosopumilus cobalaminigenes</name>
    <dbReference type="NCBI Taxonomy" id="1470066"/>
    <lineage>
        <taxon>Archaea</taxon>
        <taxon>Nitrososphaerota</taxon>
        <taxon>Nitrososphaeria</taxon>
        <taxon>Nitrosopumilales</taxon>
        <taxon>Nitrosopumilaceae</taxon>
        <taxon>Nitrosopumilus</taxon>
    </lineage>
</organism>
<dbReference type="GeneID" id="56060021"/>
<keyword evidence="3" id="KW-1185">Reference proteome</keyword>
<name>A0A7D5R791_9ARCH</name>
<dbReference type="RefSeq" id="WP_179360621.1">
    <property type="nucleotide sequence ID" value="NZ_CP026993.1"/>
</dbReference>
<evidence type="ECO:0000256" key="1">
    <source>
        <dbReference type="SAM" id="Phobius"/>
    </source>
</evidence>
<dbReference type="EMBL" id="CP026993">
    <property type="protein sequence ID" value="QLH03864.1"/>
    <property type="molecule type" value="Genomic_DNA"/>
</dbReference>
<dbReference type="KEGG" id="ncl:C5F47_08125"/>
<gene>
    <name evidence="2" type="ORF">C5F47_08125</name>
</gene>
<evidence type="ECO:0000313" key="2">
    <source>
        <dbReference type="EMBL" id="QLH03864.1"/>
    </source>
</evidence>